<keyword evidence="5" id="KW-0234">DNA repair</keyword>
<dbReference type="RefSeq" id="WP_212507915.1">
    <property type="nucleotide sequence ID" value="NZ_CP060696.1"/>
</dbReference>
<evidence type="ECO:0000256" key="3">
    <source>
        <dbReference type="ARBA" id="ARBA00022801"/>
    </source>
</evidence>
<dbReference type="PRINTS" id="PR00726">
    <property type="entry name" value="LEXASERPTASE"/>
</dbReference>
<dbReference type="Pfam" id="PF00717">
    <property type="entry name" value="Peptidase_S24"/>
    <property type="match status" value="1"/>
</dbReference>
<dbReference type="Proteomes" id="UP000516046">
    <property type="component" value="Chromosome"/>
</dbReference>
<feature type="domain" description="HTH cro/C1-type" evidence="8">
    <location>
        <begin position="14"/>
        <end position="68"/>
    </location>
</feature>
<sequence length="210" mass="23417">MANVGNKEVMSKNIKFYVEKINKDRREICKDLNVSYSTFSDWYNGNKYPRIDKIEAMANYFGVQKSDLIEEHSNSNVINISGMIPIVGKIPAGYPVLAQENIEGYMPTMVNNPDEYFYLRVSGVSMVNAGIPDGSLVLIHKQPCAENGEVVACRVNGDEATLKRFKPVNKNTVVLMPENPDFQPIIVSTNDFNSGYAEIIGVAKQVITNL</sequence>
<name>A0A7G9WJI4_9FIRM</name>
<dbReference type="GO" id="GO:0009432">
    <property type="term" value="P:SOS response"/>
    <property type="evidence" value="ECO:0007669"/>
    <property type="project" value="UniProtKB-KW"/>
</dbReference>
<dbReference type="Gene3D" id="2.10.109.10">
    <property type="entry name" value="Umud Fragment, subunit A"/>
    <property type="match status" value="1"/>
</dbReference>
<dbReference type="InterPro" id="IPR036286">
    <property type="entry name" value="LexA/Signal_pep-like_sf"/>
</dbReference>
<evidence type="ECO:0000313" key="10">
    <source>
        <dbReference type="Proteomes" id="UP000516046"/>
    </source>
</evidence>
<dbReference type="PROSITE" id="PS50943">
    <property type="entry name" value="HTH_CROC1"/>
    <property type="match status" value="1"/>
</dbReference>
<proteinExistence type="inferred from homology"/>
<dbReference type="GO" id="GO:0003677">
    <property type="term" value="F:DNA binding"/>
    <property type="evidence" value="ECO:0007669"/>
    <property type="project" value="InterPro"/>
</dbReference>
<evidence type="ECO:0000256" key="6">
    <source>
        <dbReference type="ARBA" id="ARBA00023236"/>
    </source>
</evidence>
<evidence type="ECO:0000313" key="9">
    <source>
        <dbReference type="EMBL" id="QNO18846.1"/>
    </source>
</evidence>
<dbReference type="KEGG" id="caml:H6X83_04215"/>
<keyword evidence="4 7" id="KW-0068">Autocatalytic cleavage</keyword>
<keyword evidence="10" id="KW-1185">Reference proteome</keyword>
<evidence type="ECO:0000256" key="5">
    <source>
        <dbReference type="ARBA" id="ARBA00023204"/>
    </source>
</evidence>
<dbReference type="PANTHER" id="PTHR33516:SF2">
    <property type="entry name" value="LEXA REPRESSOR-RELATED"/>
    <property type="match status" value="1"/>
</dbReference>
<keyword evidence="6" id="KW-0742">SOS response</keyword>
<organism evidence="9 10">
    <name type="scientific">Caproicibacterium amylolyticum</name>
    <dbReference type="NCBI Taxonomy" id="2766537"/>
    <lineage>
        <taxon>Bacteria</taxon>
        <taxon>Bacillati</taxon>
        <taxon>Bacillota</taxon>
        <taxon>Clostridia</taxon>
        <taxon>Eubacteriales</taxon>
        <taxon>Oscillospiraceae</taxon>
        <taxon>Caproicibacterium</taxon>
    </lineage>
</organism>
<evidence type="ECO:0000256" key="7">
    <source>
        <dbReference type="RuleBase" id="RU003991"/>
    </source>
</evidence>
<gene>
    <name evidence="9" type="ORF">H6X83_04215</name>
</gene>
<accession>A0A7G9WJI4</accession>
<keyword evidence="2" id="KW-0227">DNA damage</keyword>
<dbReference type="InterPro" id="IPR006197">
    <property type="entry name" value="Peptidase_S24_LexA"/>
</dbReference>
<dbReference type="SMART" id="SM00530">
    <property type="entry name" value="HTH_XRE"/>
    <property type="match status" value="1"/>
</dbReference>
<dbReference type="InterPro" id="IPR039418">
    <property type="entry name" value="LexA-like"/>
</dbReference>
<dbReference type="InterPro" id="IPR015927">
    <property type="entry name" value="Peptidase_S24_S26A/B/C"/>
</dbReference>
<dbReference type="InterPro" id="IPR050077">
    <property type="entry name" value="LexA_repressor"/>
</dbReference>
<evidence type="ECO:0000256" key="1">
    <source>
        <dbReference type="ARBA" id="ARBA00007484"/>
    </source>
</evidence>
<dbReference type="InterPro" id="IPR010982">
    <property type="entry name" value="Lambda_DNA-bd_dom_sf"/>
</dbReference>
<dbReference type="CDD" id="cd00093">
    <property type="entry name" value="HTH_XRE"/>
    <property type="match status" value="1"/>
</dbReference>
<dbReference type="AlphaFoldDB" id="A0A7G9WJI4"/>
<dbReference type="GO" id="GO:0016787">
    <property type="term" value="F:hydrolase activity"/>
    <property type="evidence" value="ECO:0007669"/>
    <property type="project" value="UniProtKB-KW"/>
</dbReference>
<dbReference type="EMBL" id="CP060696">
    <property type="protein sequence ID" value="QNO18846.1"/>
    <property type="molecule type" value="Genomic_DNA"/>
</dbReference>
<dbReference type="SUPFAM" id="SSF51306">
    <property type="entry name" value="LexA/Signal peptidase"/>
    <property type="match status" value="1"/>
</dbReference>
<keyword evidence="3 7" id="KW-0378">Hydrolase</keyword>
<dbReference type="CDD" id="cd06529">
    <property type="entry name" value="S24_LexA-like"/>
    <property type="match status" value="1"/>
</dbReference>
<dbReference type="SUPFAM" id="SSF47413">
    <property type="entry name" value="lambda repressor-like DNA-binding domains"/>
    <property type="match status" value="1"/>
</dbReference>
<dbReference type="PANTHER" id="PTHR33516">
    <property type="entry name" value="LEXA REPRESSOR"/>
    <property type="match status" value="1"/>
</dbReference>
<dbReference type="Pfam" id="PF13443">
    <property type="entry name" value="HTH_26"/>
    <property type="match status" value="1"/>
</dbReference>
<dbReference type="InterPro" id="IPR001387">
    <property type="entry name" value="Cro/C1-type_HTH"/>
</dbReference>
<comment type="similarity">
    <text evidence="1 7">Belongs to the peptidase S24 family.</text>
</comment>
<dbReference type="Gene3D" id="1.10.260.40">
    <property type="entry name" value="lambda repressor-like DNA-binding domains"/>
    <property type="match status" value="1"/>
</dbReference>
<dbReference type="GO" id="GO:0006355">
    <property type="term" value="P:regulation of DNA-templated transcription"/>
    <property type="evidence" value="ECO:0007669"/>
    <property type="project" value="InterPro"/>
</dbReference>
<evidence type="ECO:0000256" key="2">
    <source>
        <dbReference type="ARBA" id="ARBA00022763"/>
    </source>
</evidence>
<reference evidence="9 10" key="1">
    <citation type="submission" date="2020-08" db="EMBL/GenBank/DDBJ databases">
        <authorList>
            <person name="Ren C."/>
            <person name="Gu Y."/>
            <person name="Xu Y."/>
        </authorList>
    </citation>
    <scope>NUCLEOTIDE SEQUENCE [LARGE SCALE GENOMIC DNA]</scope>
    <source>
        <strain evidence="9 10">LBM18003</strain>
    </source>
</reference>
<evidence type="ECO:0000259" key="8">
    <source>
        <dbReference type="PROSITE" id="PS50943"/>
    </source>
</evidence>
<evidence type="ECO:0000256" key="4">
    <source>
        <dbReference type="ARBA" id="ARBA00022813"/>
    </source>
</evidence>
<protein>
    <submittedName>
        <fullName evidence="9">Transcriptional regulator</fullName>
    </submittedName>
</protein>
<dbReference type="GO" id="GO:0006281">
    <property type="term" value="P:DNA repair"/>
    <property type="evidence" value="ECO:0007669"/>
    <property type="project" value="UniProtKB-KW"/>
</dbReference>